<sequence length="146" mass="15968">MFGAVVCFRESAAARPGVRLLSSRLPLTSSAHFTRGHLGYISLPLLHASFPFNTPLVLVNTTPLPPIPCILPVKSATDRSRAHLPHHLSWPLALPFTTSSCLNISPFARLPHLRHRRRSILFSSGPPSTPPPTLSQFPSSVFPTNH</sequence>
<gene>
    <name evidence="2" type="ORF">QCA50_003023</name>
</gene>
<feature type="region of interest" description="Disordered" evidence="1">
    <location>
        <begin position="121"/>
        <end position="146"/>
    </location>
</feature>
<organism evidence="2 3">
    <name type="scientific">Cerrena zonata</name>
    <dbReference type="NCBI Taxonomy" id="2478898"/>
    <lineage>
        <taxon>Eukaryota</taxon>
        <taxon>Fungi</taxon>
        <taxon>Dikarya</taxon>
        <taxon>Basidiomycota</taxon>
        <taxon>Agaricomycotina</taxon>
        <taxon>Agaricomycetes</taxon>
        <taxon>Polyporales</taxon>
        <taxon>Cerrenaceae</taxon>
        <taxon>Cerrena</taxon>
    </lineage>
</organism>
<name>A0AAW0GQY4_9APHY</name>
<dbReference type="AlphaFoldDB" id="A0AAW0GQY4"/>
<accession>A0AAW0GQY4</accession>
<comment type="caution">
    <text evidence="2">The sequence shown here is derived from an EMBL/GenBank/DDBJ whole genome shotgun (WGS) entry which is preliminary data.</text>
</comment>
<reference evidence="2 3" key="1">
    <citation type="submission" date="2022-09" db="EMBL/GenBank/DDBJ databases">
        <authorList>
            <person name="Palmer J.M."/>
        </authorList>
    </citation>
    <scope>NUCLEOTIDE SEQUENCE [LARGE SCALE GENOMIC DNA]</scope>
    <source>
        <strain evidence="2 3">DSM 7382</strain>
    </source>
</reference>
<dbReference type="Proteomes" id="UP001385951">
    <property type="component" value="Unassembled WGS sequence"/>
</dbReference>
<protein>
    <submittedName>
        <fullName evidence="2">Uncharacterized protein</fullName>
    </submittedName>
</protein>
<evidence type="ECO:0000256" key="1">
    <source>
        <dbReference type="SAM" id="MobiDB-lite"/>
    </source>
</evidence>
<evidence type="ECO:0000313" key="3">
    <source>
        <dbReference type="Proteomes" id="UP001385951"/>
    </source>
</evidence>
<evidence type="ECO:0000313" key="2">
    <source>
        <dbReference type="EMBL" id="KAK7693455.1"/>
    </source>
</evidence>
<dbReference type="EMBL" id="JASBNA010000003">
    <property type="protein sequence ID" value="KAK7693455.1"/>
    <property type="molecule type" value="Genomic_DNA"/>
</dbReference>
<proteinExistence type="predicted"/>
<keyword evidence="3" id="KW-1185">Reference proteome</keyword>